<dbReference type="CDD" id="cd09274">
    <property type="entry name" value="RNase_HI_RT_Ty3"/>
    <property type="match status" value="1"/>
</dbReference>
<evidence type="ECO:0000256" key="7">
    <source>
        <dbReference type="SAM" id="MobiDB-lite"/>
    </source>
</evidence>
<feature type="region of interest" description="Disordered" evidence="7">
    <location>
        <begin position="659"/>
        <end position="691"/>
    </location>
</feature>
<dbReference type="GO" id="GO:0015074">
    <property type="term" value="P:DNA integration"/>
    <property type="evidence" value="ECO:0007669"/>
    <property type="project" value="InterPro"/>
</dbReference>
<sequence>MREGLNGLIEQIWVENNIQQANRSLDDYQGMVSIMSSGDDRKHQMDDSFMLKAMQQQFQRLDIMFGEIKDKMEKQDATIAKLYQIHNGNPNLHNHGLDDNDEDAFNDDAQNSNFSMDRFMRGSIKMKIPLFQGKNDPDVYLEWEKKVELVFDFHNCSEEKNVKLATVEFTDYVVGLTQGSKSVEDYHKEMEIAMVRANVEEDREATMARFMHGLNHDIANVVELQHYVWRHVTSQCPNKDLMILREDGEIETEGESEDESMPPLENANDGVEYAVDGELLVTSTILVEKLNLPMTKHPYKLQWLNDCGEIKDFKDVFPNDVPNGLPPIRGIEHQIDFIPSATIPNRPAYRSNPNETKELQRQVEELMKKGHVRKSMSPCAVSVPLVPKKDGTWLIGIGAILMQERRPIAFFSEKLTGAALNYPTYDKEMHALVRALKTWQHYLWPKEFVIHIDHESLKHLKGQGKLNRRHAKWVEFLETFPYVIKYKQGKENIGDDALSHRYTLISTLSAKLLDVVGNLGTKLLFSTTCHPQTDGQTEVVNRTLSAILHSIIQKNLKNWEECLSHVEFAYNRSVHSATNYSPFEVVYGFNPLNPLDLLSLPIDEQASLDVKKKAEVVKQLHERERFPAQRCSKLQPRGDGQFQVIARINDNAYKLELPGDDLRTNPFEERGNDGNQDDSISTMSCDPLHTQGGPVMRARAKKMREALNGLIEQIWVENNIQQANQSLDDY</sequence>
<dbReference type="GO" id="GO:0004519">
    <property type="term" value="F:endonuclease activity"/>
    <property type="evidence" value="ECO:0007669"/>
    <property type="project" value="UniProtKB-KW"/>
</dbReference>
<dbReference type="InterPro" id="IPR036397">
    <property type="entry name" value="RNaseH_sf"/>
</dbReference>
<keyword evidence="5" id="KW-0378">Hydrolase</keyword>
<dbReference type="InterPro" id="IPR001584">
    <property type="entry name" value="Integrase_cat-core"/>
</dbReference>
<dbReference type="InterPro" id="IPR056924">
    <property type="entry name" value="SH3_Tf2-1"/>
</dbReference>
<evidence type="ECO:0000256" key="3">
    <source>
        <dbReference type="ARBA" id="ARBA00022722"/>
    </source>
</evidence>
<dbReference type="InterPro" id="IPR005162">
    <property type="entry name" value="Retrotrans_gag_dom"/>
</dbReference>
<proteinExistence type="predicted"/>
<evidence type="ECO:0000256" key="2">
    <source>
        <dbReference type="ARBA" id="ARBA00022695"/>
    </source>
</evidence>
<reference evidence="9 10" key="1">
    <citation type="journal article" date="2021" name="Commun. Biol.">
        <title>The genome of Shorea leprosula (Dipterocarpaceae) highlights the ecological relevance of drought in aseasonal tropical rainforests.</title>
        <authorList>
            <person name="Ng K.K.S."/>
            <person name="Kobayashi M.J."/>
            <person name="Fawcett J.A."/>
            <person name="Hatakeyama M."/>
            <person name="Paape T."/>
            <person name="Ng C.H."/>
            <person name="Ang C.C."/>
            <person name="Tnah L.H."/>
            <person name="Lee C.T."/>
            <person name="Nishiyama T."/>
            <person name="Sese J."/>
            <person name="O'Brien M.J."/>
            <person name="Copetti D."/>
            <person name="Mohd Noor M.I."/>
            <person name="Ong R.C."/>
            <person name="Putra M."/>
            <person name="Sireger I.Z."/>
            <person name="Indrioko S."/>
            <person name="Kosugi Y."/>
            <person name="Izuno A."/>
            <person name="Isagi Y."/>
            <person name="Lee S.L."/>
            <person name="Shimizu K.K."/>
        </authorList>
    </citation>
    <scope>NUCLEOTIDE SEQUENCE [LARGE SCALE GENOMIC DNA]</scope>
    <source>
        <strain evidence="9">214</strain>
    </source>
</reference>
<dbReference type="AlphaFoldDB" id="A0AAV5I557"/>
<dbReference type="EMBL" id="BPVZ01000006">
    <property type="protein sequence ID" value="GKU93032.1"/>
    <property type="molecule type" value="Genomic_DNA"/>
</dbReference>
<dbReference type="InterPro" id="IPR012337">
    <property type="entry name" value="RNaseH-like_sf"/>
</dbReference>
<dbReference type="InterPro" id="IPR043502">
    <property type="entry name" value="DNA/RNA_pol_sf"/>
</dbReference>
<gene>
    <name evidence="9" type="ORF">SLEP1_g6670</name>
</gene>
<dbReference type="GO" id="GO:0003676">
    <property type="term" value="F:nucleic acid binding"/>
    <property type="evidence" value="ECO:0007669"/>
    <property type="project" value="InterPro"/>
</dbReference>
<dbReference type="Gene3D" id="3.10.10.10">
    <property type="entry name" value="HIV Type 1 Reverse Transcriptase, subunit A, domain 1"/>
    <property type="match status" value="1"/>
</dbReference>
<dbReference type="PANTHER" id="PTHR35046">
    <property type="entry name" value="ZINC KNUCKLE (CCHC-TYPE) FAMILY PROTEIN"/>
    <property type="match status" value="1"/>
</dbReference>
<dbReference type="SUPFAM" id="SSF53098">
    <property type="entry name" value="Ribonuclease H-like"/>
    <property type="match status" value="1"/>
</dbReference>
<feature type="compositionally biased region" description="Polar residues" evidence="7">
    <location>
        <begin position="673"/>
        <end position="684"/>
    </location>
</feature>
<dbReference type="Gene3D" id="3.30.420.10">
    <property type="entry name" value="Ribonuclease H-like superfamily/Ribonuclease H"/>
    <property type="match status" value="1"/>
</dbReference>
<evidence type="ECO:0000259" key="8">
    <source>
        <dbReference type="PROSITE" id="PS50994"/>
    </source>
</evidence>
<keyword evidence="2" id="KW-0548">Nucleotidyltransferase</keyword>
<dbReference type="InterPro" id="IPR041373">
    <property type="entry name" value="RT_RNaseH"/>
</dbReference>
<keyword evidence="3" id="KW-0540">Nuclease</keyword>
<dbReference type="Proteomes" id="UP001054252">
    <property type="component" value="Unassembled WGS sequence"/>
</dbReference>
<dbReference type="PANTHER" id="PTHR35046:SF9">
    <property type="entry name" value="RNA-DIRECTED DNA POLYMERASE"/>
    <property type="match status" value="1"/>
</dbReference>
<dbReference type="PROSITE" id="PS50994">
    <property type="entry name" value="INTEGRASE"/>
    <property type="match status" value="1"/>
</dbReference>
<dbReference type="Pfam" id="PF17917">
    <property type="entry name" value="RT_RNaseH"/>
    <property type="match status" value="1"/>
</dbReference>
<evidence type="ECO:0000256" key="5">
    <source>
        <dbReference type="ARBA" id="ARBA00022801"/>
    </source>
</evidence>
<keyword evidence="10" id="KW-1185">Reference proteome</keyword>
<dbReference type="Pfam" id="PF24626">
    <property type="entry name" value="SH3_Tf2-1"/>
    <property type="match status" value="1"/>
</dbReference>
<protein>
    <recommendedName>
        <fullName evidence="8">Integrase catalytic domain-containing protein</fullName>
    </recommendedName>
</protein>
<feature type="compositionally biased region" description="Basic and acidic residues" evidence="7">
    <location>
        <begin position="660"/>
        <end position="672"/>
    </location>
</feature>
<feature type="domain" description="Integrase catalytic" evidence="8">
    <location>
        <begin position="383"/>
        <end position="590"/>
    </location>
</feature>
<name>A0AAV5I557_9ROSI</name>
<keyword evidence="4" id="KW-0255">Endonuclease</keyword>
<comment type="caution">
    <text evidence="9">The sequence shown here is derived from an EMBL/GenBank/DDBJ whole genome shotgun (WGS) entry which is preliminary data.</text>
</comment>
<keyword evidence="1" id="KW-0808">Transferase</keyword>
<dbReference type="GO" id="GO:0003964">
    <property type="term" value="F:RNA-directed DNA polymerase activity"/>
    <property type="evidence" value="ECO:0007669"/>
    <property type="project" value="UniProtKB-KW"/>
</dbReference>
<evidence type="ECO:0000256" key="6">
    <source>
        <dbReference type="ARBA" id="ARBA00022918"/>
    </source>
</evidence>
<keyword evidence="6" id="KW-0695">RNA-directed DNA polymerase</keyword>
<dbReference type="Pfam" id="PF03732">
    <property type="entry name" value="Retrotrans_gag"/>
    <property type="match status" value="1"/>
</dbReference>
<evidence type="ECO:0000256" key="1">
    <source>
        <dbReference type="ARBA" id="ARBA00022679"/>
    </source>
</evidence>
<evidence type="ECO:0000256" key="4">
    <source>
        <dbReference type="ARBA" id="ARBA00022759"/>
    </source>
</evidence>
<evidence type="ECO:0000313" key="10">
    <source>
        <dbReference type="Proteomes" id="UP001054252"/>
    </source>
</evidence>
<dbReference type="GO" id="GO:0016787">
    <property type="term" value="F:hydrolase activity"/>
    <property type="evidence" value="ECO:0007669"/>
    <property type="project" value="UniProtKB-KW"/>
</dbReference>
<accession>A0AAV5I557</accession>
<dbReference type="SUPFAM" id="SSF56672">
    <property type="entry name" value="DNA/RNA polymerases"/>
    <property type="match status" value="1"/>
</dbReference>
<organism evidence="9 10">
    <name type="scientific">Rubroshorea leprosula</name>
    <dbReference type="NCBI Taxonomy" id="152421"/>
    <lineage>
        <taxon>Eukaryota</taxon>
        <taxon>Viridiplantae</taxon>
        <taxon>Streptophyta</taxon>
        <taxon>Embryophyta</taxon>
        <taxon>Tracheophyta</taxon>
        <taxon>Spermatophyta</taxon>
        <taxon>Magnoliopsida</taxon>
        <taxon>eudicotyledons</taxon>
        <taxon>Gunneridae</taxon>
        <taxon>Pentapetalae</taxon>
        <taxon>rosids</taxon>
        <taxon>malvids</taxon>
        <taxon>Malvales</taxon>
        <taxon>Dipterocarpaceae</taxon>
        <taxon>Rubroshorea</taxon>
    </lineage>
</organism>
<evidence type="ECO:0000313" key="9">
    <source>
        <dbReference type="EMBL" id="GKU93032.1"/>
    </source>
</evidence>